<sequence length="152" mass="15997">MSLRARLNEDLKTAMKAGQSARVATLRMVAARLKDADIAARVRGVGQVGDDEATALLRGMIKSRTESAALYRQGNRPELAEKEESEIETIRAYLPAELDGAALDAAIRDAIAATGAGSMRDMGKVMAELKARFGAALDPARAGAAVKSLLSA</sequence>
<dbReference type="PANTHER" id="PTHR28055">
    <property type="entry name" value="ALTERED INHERITANCE OF MITOCHONDRIA PROTEIN 41, MITOCHONDRIAL"/>
    <property type="match status" value="1"/>
</dbReference>
<organism evidence="1 2">
    <name type="scientific">Nguyenibacter vanlangensis</name>
    <dbReference type="NCBI Taxonomy" id="1216886"/>
    <lineage>
        <taxon>Bacteria</taxon>
        <taxon>Pseudomonadati</taxon>
        <taxon>Pseudomonadota</taxon>
        <taxon>Alphaproteobacteria</taxon>
        <taxon>Acetobacterales</taxon>
        <taxon>Acetobacteraceae</taxon>
        <taxon>Nguyenibacter</taxon>
    </lineage>
</organism>
<dbReference type="SUPFAM" id="SSF89095">
    <property type="entry name" value="GatB/YqeY motif"/>
    <property type="match status" value="1"/>
</dbReference>
<keyword evidence="2" id="KW-1185">Reference proteome</keyword>
<name>A0ABZ3D4Y3_9PROT</name>
<dbReference type="Gene3D" id="1.10.10.410">
    <property type="match status" value="1"/>
</dbReference>
<dbReference type="RefSeq" id="WP_323990439.1">
    <property type="nucleotide sequence ID" value="NZ_CP152276.1"/>
</dbReference>
<dbReference type="InterPro" id="IPR019004">
    <property type="entry name" value="YqeY/Aim41"/>
</dbReference>
<reference evidence="1 2" key="1">
    <citation type="submission" date="2024-04" db="EMBL/GenBank/DDBJ databases">
        <title>Complete genome sequence of Nguyenibacter vanlangesis HBCM-1154, a strain capable of nitrogen fixation, IAA production, and phosphorus solubilization isolated from sugarcane soil.</title>
        <authorList>
            <person name="MY HANH P."/>
        </authorList>
    </citation>
    <scope>NUCLEOTIDE SEQUENCE [LARGE SCALE GENOMIC DNA]</scope>
    <source>
        <strain evidence="1 2">HBCM 1154</strain>
    </source>
</reference>
<dbReference type="InterPro" id="IPR042184">
    <property type="entry name" value="YqeY/Aim41_N"/>
</dbReference>
<evidence type="ECO:0000313" key="1">
    <source>
        <dbReference type="EMBL" id="XAE42612.1"/>
    </source>
</evidence>
<evidence type="ECO:0000313" key="2">
    <source>
        <dbReference type="Proteomes" id="UP001449795"/>
    </source>
</evidence>
<dbReference type="EMBL" id="CP152276">
    <property type="protein sequence ID" value="XAE42612.1"/>
    <property type="molecule type" value="Genomic_DNA"/>
</dbReference>
<proteinExistence type="predicted"/>
<dbReference type="Proteomes" id="UP001449795">
    <property type="component" value="Chromosome"/>
</dbReference>
<protein>
    <submittedName>
        <fullName evidence="1">GatB/YqeY domain-containing protein</fullName>
    </submittedName>
</protein>
<dbReference type="InterPro" id="IPR003789">
    <property type="entry name" value="Asn/Gln_tRNA_amidoTrase-B-like"/>
</dbReference>
<dbReference type="InterPro" id="IPR023168">
    <property type="entry name" value="GatB_Yqey_C_2"/>
</dbReference>
<dbReference type="PANTHER" id="PTHR28055:SF1">
    <property type="entry name" value="ALTERED INHERITANCE OF MITOCHONDRIA PROTEIN 41, MITOCHONDRIAL"/>
    <property type="match status" value="1"/>
</dbReference>
<gene>
    <name evidence="1" type="ORF">AAC691_20565</name>
</gene>
<dbReference type="Gene3D" id="1.10.1510.10">
    <property type="entry name" value="Uncharacterised protein YqeY/AIM41 PF09424, N-terminal domain"/>
    <property type="match status" value="1"/>
</dbReference>
<dbReference type="Pfam" id="PF09424">
    <property type="entry name" value="YqeY"/>
    <property type="match status" value="1"/>
</dbReference>
<accession>A0ABZ3D4Y3</accession>